<dbReference type="AlphaFoldDB" id="A0A151MY78"/>
<accession>A0A151MY78</accession>
<evidence type="ECO:0000313" key="2">
    <source>
        <dbReference type="Proteomes" id="UP000050525"/>
    </source>
</evidence>
<sequence length="66" mass="7653">MPFSDRLYTRHFKWKTLAYKSCKSLRHPQSLVPGAGRKYGKEPMAYKKERSGPTLNNWAFSVPPPL</sequence>
<protein>
    <submittedName>
        <fullName evidence="1">Uncharacterized protein</fullName>
    </submittedName>
</protein>
<reference evidence="1 2" key="1">
    <citation type="journal article" date="2012" name="Genome Biol.">
        <title>Sequencing three crocodilian genomes to illuminate the evolution of archosaurs and amniotes.</title>
        <authorList>
            <person name="St John J.A."/>
            <person name="Braun E.L."/>
            <person name="Isberg S.R."/>
            <person name="Miles L.G."/>
            <person name="Chong A.Y."/>
            <person name="Gongora J."/>
            <person name="Dalzell P."/>
            <person name="Moran C."/>
            <person name="Bed'hom B."/>
            <person name="Abzhanov A."/>
            <person name="Burgess S.C."/>
            <person name="Cooksey A.M."/>
            <person name="Castoe T.A."/>
            <person name="Crawford N.G."/>
            <person name="Densmore L.D."/>
            <person name="Drew J.C."/>
            <person name="Edwards S.V."/>
            <person name="Faircloth B.C."/>
            <person name="Fujita M.K."/>
            <person name="Greenwold M.J."/>
            <person name="Hoffmann F.G."/>
            <person name="Howard J.M."/>
            <person name="Iguchi T."/>
            <person name="Janes D.E."/>
            <person name="Khan S.Y."/>
            <person name="Kohno S."/>
            <person name="de Koning A.J."/>
            <person name="Lance S.L."/>
            <person name="McCarthy F.M."/>
            <person name="McCormack J.E."/>
            <person name="Merchant M.E."/>
            <person name="Peterson D.G."/>
            <person name="Pollock D.D."/>
            <person name="Pourmand N."/>
            <person name="Raney B.J."/>
            <person name="Roessler K.A."/>
            <person name="Sanford J.R."/>
            <person name="Sawyer R.H."/>
            <person name="Schmidt C.J."/>
            <person name="Triplett E.W."/>
            <person name="Tuberville T.D."/>
            <person name="Venegas-Anaya M."/>
            <person name="Howard J.T."/>
            <person name="Jarvis E.D."/>
            <person name="Guillette L.J.Jr."/>
            <person name="Glenn T.C."/>
            <person name="Green R.E."/>
            <person name="Ray D.A."/>
        </authorList>
    </citation>
    <scope>NUCLEOTIDE SEQUENCE [LARGE SCALE GENOMIC DNA]</scope>
    <source>
        <strain evidence="1">KSC_2009_1</strain>
    </source>
</reference>
<keyword evidence="2" id="KW-1185">Reference proteome</keyword>
<gene>
    <name evidence="1" type="ORF">Y1Q_0022702</name>
</gene>
<evidence type="ECO:0000313" key="1">
    <source>
        <dbReference type="EMBL" id="KYO29460.1"/>
    </source>
</evidence>
<organism evidence="1 2">
    <name type="scientific">Alligator mississippiensis</name>
    <name type="common">American alligator</name>
    <dbReference type="NCBI Taxonomy" id="8496"/>
    <lineage>
        <taxon>Eukaryota</taxon>
        <taxon>Metazoa</taxon>
        <taxon>Chordata</taxon>
        <taxon>Craniata</taxon>
        <taxon>Vertebrata</taxon>
        <taxon>Euteleostomi</taxon>
        <taxon>Archelosauria</taxon>
        <taxon>Archosauria</taxon>
        <taxon>Crocodylia</taxon>
        <taxon>Alligatoridae</taxon>
        <taxon>Alligatorinae</taxon>
        <taxon>Alligator</taxon>
    </lineage>
</organism>
<dbReference type="EMBL" id="AKHW03004688">
    <property type="protein sequence ID" value="KYO29460.1"/>
    <property type="molecule type" value="Genomic_DNA"/>
</dbReference>
<proteinExistence type="predicted"/>
<name>A0A151MY78_ALLMI</name>
<dbReference type="Proteomes" id="UP000050525">
    <property type="component" value="Unassembled WGS sequence"/>
</dbReference>
<comment type="caution">
    <text evidence="1">The sequence shown here is derived from an EMBL/GenBank/DDBJ whole genome shotgun (WGS) entry which is preliminary data.</text>
</comment>